<dbReference type="Proteomes" id="UP000604825">
    <property type="component" value="Unassembled WGS sequence"/>
</dbReference>
<dbReference type="GO" id="GO:0005739">
    <property type="term" value="C:mitochondrion"/>
    <property type="evidence" value="ECO:0007669"/>
    <property type="project" value="TreeGrafter"/>
</dbReference>
<dbReference type="GO" id="GO:0080156">
    <property type="term" value="P:mitochondrial mRNA modification"/>
    <property type="evidence" value="ECO:0007669"/>
    <property type="project" value="TreeGrafter"/>
</dbReference>
<dbReference type="AlphaFoldDB" id="A0A811R453"/>
<proteinExistence type="predicted"/>
<evidence type="ECO:0000256" key="1">
    <source>
        <dbReference type="ARBA" id="ARBA00022946"/>
    </source>
</evidence>
<gene>
    <name evidence="3" type="ORF">NCGR_LOCUS48136</name>
</gene>
<dbReference type="EMBL" id="CAJGYO010000013">
    <property type="protein sequence ID" value="CAD6264831.1"/>
    <property type="molecule type" value="Genomic_DNA"/>
</dbReference>
<dbReference type="Pfam" id="PF21864">
    <property type="entry name" value="MORF_dom"/>
    <property type="match status" value="1"/>
</dbReference>
<dbReference type="PANTHER" id="PTHR31346">
    <property type="entry name" value="MULTIPLE ORGANELLAR RNA EDITING FACTOR 2, CHLOROPLASTIC-RELATED-RELATED"/>
    <property type="match status" value="1"/>
</dbReference>
<dbReference type="GO" id="GO:0016554">
    <property type="term" value="P:cytidine to uridine editing"/>
    <property type="evidence" value="ECO:0007669"/>
    <property type="project" value="InterPro"/>
</dbReference>
<reference evidence="3" key="1">
    <citation type="submission" date="2020-10" db="EMBL/GenBank/DDBJ databases">
        <authorList>
            <person name="Han B."/>
            <person name="Lu T."/>
            <person name="Zhao Q."/>
            <person name="Huang X."/>
            <person name="Zhao Y."/>
        </authorList>
    </citation>
    <scope>NUCLEOTIDE SEQUENCE</scope>
</reference>
<keyword evidence="1" id="KW-0809">Transit peptide</keyword>
<dbReference type="PANTHER" id="PTHR31346:SF4">
    <property type="entry name" value="MULTIPLE ORGANELLAR RNA EDITING FACTOR 8, CHLOROPLASTIC_MITOCHONDRIAL"/>
    <property type="match status" value="1"/>
</dbReference>
<sequence length="179" mass="19319">MASASSALLLSRALQAGAASRSVPTLLRPLAAAASLLSAGAAAAAPDAGVRCFATQPATSSLQDSSPNWSKRPPKETILLDRCDFEHWLVVMEPPPGDASNPDITRDEIIDSYIKTLAQVVGSDEEARKKIYSVSTRHYFAFGTLVSEELSDRLKELPKVRWVIPDSYSDVRNKDYGGL</sequence>
<evidence type="ECO:0000259" key="2">
    <source>
        <dbReference type="Pfam" id="PF21864"/>
    </source>
</evidence>
<feature type="domain" description="MORF/ORRM1/DAG-like MORF" evidence="2">
    <location>
        <begin position="85"/>
        <end position="178"/>
    </location>
</feature>
<evidence type="ECO:0000313" key="4">
    <source>
        <dbReference type="Proteomes" id="UP000604825"/>
    </source>
</evidence>
<name>A0A811R453_9POAL</name>
<evidence type="ECO:0000313" key="3">
    <source>
        <dbReference type="EMBL" id="CAD6264831.1"/>
    </source>
</evidence>
<comment type="caution">
    <text evidence="3">The sequence shown here is derived from an EMBL/GenBank/DDBJ whole genome shotgun (WGS) entry which is preliminary data.</text>
</comment>
<keyword evidence="4" id="KW-1185">Reference proteome</keyword>
<dbReference type="InterPro" id="IPR039206">
    <property type="entry name" value="MORF/ORRM1/DAG-like"/>
</dbReference>
<dbReference type="OrthoDB" id="1913091at2759"/>
<protein>
    <recommendedName>
        <fullName evidence="2">MORF/ORRM1/DAG-like MORF domain-containing protein</fullName>
    </recommendedName>
</protein>
<organism evidence="3 4">
    <name type="scientific">Miscanthus lutarioriparius</name>
    <dbReference type="NCBI Taxonomy" id="422564"/>
    <lineage>
        <taxon>Eukaryota</taxon>
        <taxon>Viridiplantae</taxon>
        <taxon>Streptophyta</taxon>
        <taxon>Embryophyta</taxon>
        <taxon>Tracheophyta</taxon>
        <taxon>Spermatophyta</taxon>
        <taxon>Magnoliopsida</taxon>
        <taxon>Liliopsida</taxon>
        <taxon>Poales</taxon>
        <taxon>Poaceae</taxon>
        <taxon>PACMAD clade</taxon>
        <taxon>Panicoideae</taxon>
        <taxon>Andropogonodae</taxon>
        <taxon>Andropogoneae</taxon>
        <taxon>Saccharinae</taxon>
        <taxon>Miscanthus</taxon>
    </lineage>
</organism>
<dbReference type="InterPro" id="IPR054059">
    <property type="entry name" value="MORF/ORRM1/DAG-like_MORF"/>
</dbReference>
<accession>A0A811R453</accession>